<evidence type="ECO:0000313" key="1">
    <source>
        <dbReference type="EMBL" id="RNA02553.1"/>
    </source>
</evidence>
<gene>
    <name evidence="1" type="ORF">BpHYR1_023211</name>
</gene>
<dbReference type="Proteomes" id="UP000276133">
    <property type="component" value="Unassembled WGS sequence"/>
</dbReference>
<name>A0A3M7PU76_BRAPC</name>
<protein>
    <submittedName>
        <fullName evidence="1">Uncharacterized protein</fullName>
    </submittedName>
</protein>
<dbReference type="EMBL" id="REGN01008843">
    <property type="protein sequence ID" value="RNA02553.1"/>
    <property type="molecule type" value="Genomic_DNA"/>
</dbReference>
<accession>A0A3M7PU76</accession>
<proteinExistence type="predicted"/>
<dbReference type="AlphaFoldDB" id="A0A3M7PU76"/>
<keyword evidence="2" id="KW-1185">Reference proteome</keyword>
<evidence type="ECO:0000313" key="2">
    <source>
        <dbReference type="Proteomes" id="UP000276133"/>
    </source>
</evidence>
<comment type="caution">
    <text evidence="1">The sequence shown here is derived from an EMBL/GenBank/DDBJ whole genome shotgun (WGS) entry which is preliminary data.</text>
</comment>
<reference evidence="1 2" key="1">
    <citation type="journal article" date="2018" name="Sci. Rep.">
        <title>Genomic signatures of local adaptation to the degree of environmental predictability in rotifers.</title>
        <authorList>
            <person name="Franch-Gras L."/>
            <person name="Hahn C."/>
            <person name="Garcia-Roger E.M."/>
            <person name="Carmona M.J."/>
            <person name="Serra M."/>
            <person name="Gomez A."/>
        </authorList>
    </citation>
    <scope>NUCLEOTIDE SEQUENCE [LARGE SCALE GENOMIC DNA]</scope>
    <source>
        <strain evidence="1">HYR1</strain>
    </source>
</reference>
<sequence>MSFLFQIFLNFSEKDFFILISNEFFSDEAFSDDIFFILSLPPYFSNVDQSNAFENILLLRITKHINI</sequence>
<organism evidence="1 2">
    <name type="scientific">Brachionus plicatilis</name>
    <name type="common">Marine rotifer</name>
    <name type="synonym">Brachionus muelleri</name>
    <dbReference type="NCBI Taxonomy" id="10195"/>
    <lineage>
        <taxon>Eukaryota</taxon>
        <taxon>Metazoa</taxon>
        <taxon>Spiralia</taxon>
        <taxon>Gnathifera</taxon>
        <taxon>Rotifera</taxon>
        <taxon>Eurotatoria</taxon>
        <taxon>Monogononta</taxon>
        <taxon>Pseudotrocha</taxon>
        <taxon>Ploima</taxon>
        <taxon>Brachionidae</taxon>
        <taxon>Brachionus</taxon>
    </lineage>
</organism>